<comment type="caution">
    <text evidence="9">The sequence shown here is derived from an EMBL/GenBank/DDBJ whole genome shotgun (WGS) entry which is preliminary data.</text>
</comment>
<dbReference type="InterPro" id="IPR000515">
    <property type="entry name" value="MetI-like"/>
</dbReference>
<dbReference type="Gene3D" id="3.40.190.10">
    <property type="entry name" value="Periplasmic binding protein-like II"/>
    <property type="match status" value="2"/>
</dbReference>
<dbReference type="EMBL" id="AOFI03000025">
    <property type="protein sequence ID" value="KAF4324104.1"/>
    <property type="molecule type" value="Genomic_DNA"/>
</dbReference>
<dbReference type="GO" id="GO:0005886">
    <property type="term" value="C:plasma membrane"/>
    <property type="evidence" value="ECO:0007669"/>
    <property type="project" value="UniProtKB-SubCell"/>
</dbReference>
<dbReference type="Gene3D" id="1.10.3720.10">
    <property type="entry name" value="MetI-like"/>
    <property type="match status" value="1"/>
</dbReference>
<feature type="domain" description="ABC transmembrane type-1" evidence="8">
    <location>
        <begin position="465"/>
        <end position="678"/>
    </location>
</feature>
<keyword evidence="3" id="KW-1003">Cell membrane</keyword>
<dbReference type="SUPFAM" id="SSF53850">
    <property type="entry name" value="Periplasmic binding protein-like II"/>
    <property type="match status" value="1"/>
</dbReference>
<keyword evidence="5 7" id="KW-1133">Transmembrane helix</keyword>
<feature type="transmembrane region" description="Helical" evidence="7">
    <location>
        <begin position="550"/>
        <end position="574"/>
    </location>
</feature>
<feature type="transmembrane region" description="Helical" evidence="7">
    <location>
        <begin position="595"/>
        <end position="617"/>
    </location>
</feature>
<proteinExistence type="predicted"/>
<name>A0A8J4SE87_9STRA</name>
<gene>
    <name evidence="9" type="ORF">G195_002675</name>
</gene>
<reference evidence="9" key="2">
    <citation type="submission" date="2020-02" db="EMBL/GenBank/DDBJ databases">
        <authorList>
            <person name="Studholme D.J."/>
        </authorList>
    </citation>
    <scope>NUCLEOTIDE SEQUENCE</scope>
    <source>
        <strain evidence="9">00238/432</strain>
    </source>
</reference>
<evidence type="ECO:0000256" key="1">
    <source>
        <dbReference type="ARBA" id="ARBA00004651"/>
    </source>
</evidence>
<reference evidence="9" key="1">
    <citation type="journal article" date="2015" name="Genom Data">
        <title>Draft genome sequences of Phytophthora kernoviae and Phytophthora ramorum lineage EU2 from Scotland.</title>
        <authorList>
            <person name="Sambles C."/>
            <person name="Schlenzig A."/>
            <person name="O'Neill P."/>
            <person name="Grant M."/>
            <person name="Studholme D.J."/>
        </authorList>
    </citation>
    <scope>NUCLEOTIDE SEQUENCE</scope>
    <source>
        <strain evidence="9">00238/432</strain>
    </source>
</reference>
<dbReference type="CDD" id="cd06261">
    <property type="entry name" value="TM_PBP2"/>
    <property type="match status" value="1"/>
</dbReference>
<dbReference type="PANTHER" id="PTHR30193">
    <property type="entry name" value="ABC TRANSPORTER PERMEASE PROTEIN"/>
    <property type="match status" value="1"/>
</dbReference>
<dbReference type="InterPro" id="IPR006059">
    <property type="entry name" value="SBP"/>
</dbReference>
<dbReference type="Pfam" id="PF01547">
    <property type="entry name" value="SBP_bac_1"/>
    <property type="match status" value="1"/>
</dbReference>
<dbReference type="InterPro" id="IPR035906">
    <property type="entry name" value="MetI-like_sf"/>
</dbReference>
<dbReference type="CDD" id="cd13585">
    <property type="entry name" value="PBP2_TMBP_like"/>
    <property type="match status" value="1"/>
</dbReference>
<comment type="subcellular location">
    <subcellularLocation>
        <location evidence="1">Cell membrane</location>
        <topology evidence="1">Multi-pass membrane protein</topology>
    </subcellularLocation>
</comment>
<evidence type="ECO:0000313" key="9">
    <source>
        <dbReference type="EMBL" id="KAF4324104.1"/>
    </source>
</evidence>
<dbReference type="Proteomes" id="UP000702964">
    <property type="component" value="Unassembled WGS sequence"/>
</dbReference>
<dbReference type="GO" id="GO:0055085">
    <property type="term" value="P:transmembrane transport"/>
    <property type="evidence" value="ECO:0007669"/>
    <property type="project" value="InterPro"/>
</dbReference>
<sequence>MTWWGSQTRHDLTTKVIKLFEEKHPGITIKPEYSGWDGYFDKLTTQVAGSNAPDIIQMDYAFLTDFARRGALLDLTPYAESKELRTDDHDKSMLKAGSIDDKLYAITLGVNAPGVIYDATVFKELGIEEPQESWTWKDFSDIAAKIAAEKGDGFYGSADVSGTTNMFEVFIRQTGKGLFDGGTLTATSEELQQWFDMWGTLRENGGATTAEVTASTTNALETRPISLGTAAMDFAWSNQLLTFQQVNKNQDHKLGIQVLPHGVDEKQIGEYLKAGQFLSGYGKTKHPKEVAMFIDFMVNDPEATAILGSERGVPVNSSIREKMQPTLPEAEQAIFQFIDVVSKNSSEIDPPYPQGFSEVDTSFKSASEQIAFGQSNTPDVIAQFIEARTERVAARRVKRRYAHNGAALLFLAPWLVGLLFLTLGPMLVSLYISFTDYSILAAPSWVGLDNYNTMFTSDKLFIQSLKVTFTYVAVSVPIKLIFALLVAMLLNKGIRGLGIYRTVYYIPTLLGGSVAIAMLWRKMLGGDGLLNGLLAMIGIKAPDWVANPKYALYSIVLLSVWQFGSSMIIFLAGLKQIPPEYDEASAVDGAGPLRRFFYITLPILSPVIFFNLVMQLITSFQSFTQAFVISNGSGGPVNSTLMYSLYLYKKGFSFFQMGYASAMAWVLVILIGVFTLLVFRSSKLWVHYEDGGKS</sequence>
<dbReference type="AlphaFoldDB" id="A0A8J4SE87"/>
<dbReference type="InterPro" id="IPR051393">
    <property type="entry name" value="ABC_transporter_permease"/>
</dbReference>
<evidence type="ECO:0000256" key="4">
    <source>
        <dbReference type="ARBA" id="ARBA00022692"/>
    </source>
</evidence>
<protein>
    <recommendedName>
        <fullName evidence="8">ABC transmembrane type-1 domain-containing protein</fullName>
    </recommendedName>
</protein>
<feature type="transmembrane region" description="Helical" evidence="7">
    <location>
        <begin position="401"/>
        <end position="421"/>
    </location>
</feature>
<keyword evidence="2" id="KW-0813">Transport</keyword>
<feature type="transmembrane region" description="Helical" evidence="7">
    <location>
        <begin position="502"/>
        <end position="520"/>
    </location>
</feature>
<evidence type="ECO:0000256" key="5">
    <source>
        <dbReference type="ARBA" id="ARBA00022989"/>
    </source>
</evidence>
<feature type="transmembrane region" description="Helical" evidence="7">
    <location>
        <begin position="468"/>
        <end position="490"/>
    </location>
</feature>
<accession>A0A8J4SE87</accession>
<keyword evidence="4 7" id="KW-0812">Transmembrane</keyword>
<dbReference type="PROSITE" id="PS50928">
    <property type="entry name" value="ABC_TM1"/>
    <property type="match status" value="1"/>
</dbReference>
<organism evidence="9 10">
    <name type="scientific">Phytophthora kernoviae 00238/432</name>
    <dbReference type="NCBI Taxonomy" id="1284355"/>
    <lineage>
        <taxon>Eukaryota</taxon>
        <taxon>Sar</taxon>
        <taxon>Stramenopiles</taxon>
        <taxon>Oomycota</taxon>
        <taxon>Peronosporomycetes</taxon>
        <taxon>Peronosporales</taxon>
        <taxon>Peronosporaceae</taxon>
        <taxon>Phytophthora</taxon>
    </lineage>
</organism>
<evidence type="ECO:0000256" key="2">
    <source>
        <dbReference type="ARBA" id="ARBA00022448"/>
    </source>
</evidence>
<keyword evidence="6 7" id="KW-0472">Membrane</keyword>
<evidence type="ECO:0000256" key="3">
    <source>
        <dbReference type="ARBA" id="ARBA00022475"/>
    </source>
</evidence>
<evidence type="ECO:0000256" key="6">
    <source>
        <dbReference type="ARBA" id="ARBA00023136"/>
    </source>
</evidence>
<evidence type="ECO:0000259" key="8">
    <source>
        <dbReference type="PROSITE" id="PS50928"/>
    </source>
</evidence>
<evidence type="ECO:0000313" key="10">
    <source>
        <dbReference type="Proteomes" id="UP000702964"/>
    </source>
</evidence>
<feature type="transmembrane region" description="Helical" evidence="7">
    <location>
        <begin position="657"/>
        <end position="679"/>
    </location>
</feature>
<evidence type="ECO:0000256" key="7">
    <source>
        <dbReference type="SAM" id="Phobius"/>
    </source>
</evidence>
<dbReference type="SUPFAM" id="SSF161098">
    <property type="entry name" value="MetI-like"/>
    <property type="match status" value="1"/>
</dbReference>
<dbReference type="PANTHER" id="PTHR30193:SF1">
    <property type="entry name" value="ABC TRANSPORTER PERMEASE PROTEIN YESP-RELATED"/>
    <property type="match status" value="1"/>
</dbReference>
<dbReference type="SUPFAM" id="SSF160964">
    <property type="entry name" value="MalF N-terminal region-like"/>
    <property type="match status" value="1"/>
</dbReference>
<dbReference type="Pfam" id="PF00528">
    <property type="entry name" value="BPD_transp_1"/>
    <property type="match status" value="1"/>
</dbReference>